<dbReference type="SUPFAM" id="SSF160240">
    <property type="entry name" value="Cation efflux protein cytoplasmic domain-like"/>
    <property type="match status" value="1"/>
</dbReference>
<evidence type="ECO:0000256" key="5">
    <source>
        <dbReference type="ARBA" id="ARBA00023065"/>
    </source>
</evidence>
<dbReference type="AlphaFoldDB" id="A0A2T7PUB4"/>
<evidence type="ECO:0000259" key="9">
    <source>
        <dbReference type="Pfam" id="PF16916"/>
    </source>
</evidence>
<dbReference type="Pfam" id="PF16916">
    <property type="entry name" value="ZT_dimer"/>
    <property type="match status" value="1"/>
</dbReference>
<keyword evidence="3 8" id="KW-0812">Transmembrane</keyword>
<dbReference type="STRING" id="400727.A0A2T7PUB4"/>
<dbReference type="EMBL" id="PZQS01000002">
    <property type="protein sequence ID" value="PVD37012.1"/>
    <property type="molecule type" value="Genomic_DNA"/>
</dbReference>
<evidence type="ECO:0000256" key="2">
    <source>
        <dbReference type="ARBA" id="ARBA00022448"/>
    </source>
</evidence>
<name>A0A2T7PUB4_POMCA</name>
<keyword evidence="4 8" id="KW-1133">Transmembrane helix</keyword>
<dbReference type="GO" id="GO:0016020">
    <property type="term" value="C:membrane"/>
    <property type="evidence" value="ECO:0007669"/>
    <property type="project" value="TreeGrafter"/>
</dbReference>
<feature type="transmembrane region" description="Helical" evidence="8">
    <location>
        <begin position="144"/>
        <end position="167"/>
    </location>
</feature>
<keyword evidence="5" id="KW-0406">Ion transport</keyword>
<dbReference type="GO" id="GO:0008324">
    <property type="term" value="F:monoatomic cation transmembrane transporter activity"/>
    <property type="evidence" value="ECO:0007669"/>
    <property type="project" value="TreeGrafter"/>
</dbReference>
<evidence type="ECO:0000256" key="1">
    <source>
        <dbReference type="ARBA" id="ARBA00004127"/>
    </source>
</evidence>
<sequence>MSRTPDCSFDNPAASDENDYNEETRLLSSYEEERLGIHTYGARDAVSRDESLADSALSDSVSAAHDTHDPDGTGDWRMPLHVFTSKRKGDLIKSFRSKKVRSFYKEQDELISMFENFSFEMDKENNEVMHTPHNTAYRLTQISFILNMVLLAAKLTASILSGSMSIISSLVDRRTKLEPVAVLILSVIMSVASLQLLWESVKVLIDLIDGSNCLPKCEIRASDNSSCLLTCDMTKDDNSSCISMCGITTSDKSSCLPQFEITTISIAASTVVLVDDANSVVQIRQQTREYCSQEFQDQTGYKQFIYSDPIGAILIGFYIIFNWWITGKEQVKLLTGISASPEFLAKLTWLTINHSPNIKYVETVQAYHFGNNCLVEVDIVLPKHIHLHTAHDIGESLQRKLETLPEVERAFVHVDYDFHHHPTTEHKTV</sequence>
<dbReference type="Gene3D" id="3.30.70.1350">
    <property type="entry name" value="Cation efflux protein, cytoplasmic domain"/>
    <property type="match status" value="1"/>
</dbReference>
<feature type="transmembrane region" description="Helical" evidence="8">
    <location>
        <begin position="179"/>
        <end position="198"/>
    </location>
</feature>
<comment type="subcellular location">
    <subcellularLocation>
        <location evidence="1">Endomembrane system</location>
        <topology evidence="1">Multi-pass membrane protein</topology>
    </subcellularLocation>
</comment>
<protein>
    <recommendedName>
        <fullName evidence="9">Cation efflux protein cytoplasmic domain-containing protein</fullName>
    </recommendedName>
</protein>
<comment type="caution">
    <text evidence="10">The sequence shown here is derived from an EMBL/GenBank/DDBJ whole genome shotgun (WGS) entry which is preliminary data.</text>
</comment>
<keyword evidence="6 8" id="KW-0472">Membrane</keyword>
<gene>
    <name evidence="10" type="ORF">C0Q70_04005</name>
</gene>
<evidence type="ECO:0000313" key="11">
    <source>
        <dbReference type="Proteomes" id="UP000245119"/>
    </source>
</evidence>
<reference evidence="10 11" key="1">
    <citation type="submission" date="2018-04" db="EMBL/GenBank/DDBJ databases">
        <title>The genome of golden apple snail Pomacea canaliculata provides insight into stress tolerance and invasive adaptation.</title>
        <authorList>
            <person name="Liu C."/>
            <person name="Liu B."/>
            <person name="Ren Y."/>
            <person name="Zhang Y."/>
            <person name="Wang H."/>
            <person name="Li S."/>
            <person name="Jiang F."/>
            <person name="Yin L."/>
            <person name="Zhang G."/>
            <person name="Qian W."/>
            <person name="Fan W."/>
        </authorList>
    </citation>
    <scope>NUCLEOTIDE SEQUENCE [LARGE SCALE GENOMIC DNA]</scope>
    <source>
        <strain evidence="10">SZHN2017</strain>
        <tissue evidence="10">Muscle</tissue>
    </source>
</reference>
<dbReference type="FunFam" id="3.30.70.1350:FF:000001">
    <property type="entry name" value="Metal tolerance protein 11"/>
    <property type="match status" value="1"/>
</dbReference>
<dbReference type="GO" id="GO:0012505">
    <property type="term" value="C:endomembrane system"/>
    <property type="evidence" value="ECO:0007669"/>
    <property type="project" value="UniProtKB-SubCell"/>
</dbReference>
<evidence type="ECO:0000256" key="3">
    <source>
        <dbReference type="ARBA" id="ARBA00022692"/>
    </source>
</evidence>
<dbReference type="OrthoDB" id="78296at2759"/>
<evidence type="ECO:0000313" key="10">
    <source>
        <dbReference type="EMBL" id="PVD37012.1"/>
    </source>
</evidence>
<feature type="region of interest" description="Disordered" evidence="7">
    <location>
        <begin position="1"/>
        <end position="20"/>
    </location>
</feature>
<proteinExistence type="predicted"/>
<keyword evidence="2" id="KW-0813">Transport</keyword>
<evidence type="ECO:0000256" key="4">
    <source>
        <dbReference type="ARBA" id="ARBA00022989"/>
    </source>
</evidence>
<feature type="transmembrane region" description="Helical" evidence="8">
    <location>
        <begin position="304"/>
        <end position="325"/>
    </location>
</feature>
<evidence type="ECO:0000256" key="8">
    <source>
        <dbReference type="SAM" id="Phobius"/>
    </source>
</evidence>
<evidence type="ECO:0000256" key="7">
    <source>
        <dbReference type="SAM" id="MobiDB-lite"/>
    </source>
</evidence>
<accession>A0A2T7PUB4</accession>
<dbReference type="PANTHER" id="PTHR43840">
    <property type="entry name" value="MITOCHONDRIAL METAL TRANSPORTER 1-RELATED"/>
    <property type="match status" value="1"/>
</dbReference>
<dbReference type="PANTHER" id="PTHR43840:SF13">
    <property type="entry name" value="CATION EFFLUX PROTEIN CYTOPLASMIC DOMAIN-CONTAINING PROTEIN"/>
    <property type="match status" value="1"/>
</dbReference>
<dbReference type="InterPro" id="IPR036837">
    <property type="entry name" value="Cation_efflux_CTD_sf"/>
</dbReference>
<organism evidence="10 11">
    <name type="scientific">Pomacea canaliculata</name>
    <name type="common">Golden apple snail</name>
    <dbReference type="NCBI Taxonomy" id="400727"/>
    <lineage>
        <taxon>Eukaryota</taxon>
        <taxon>Metazoa</taxon>
        <taxon>Spiralia</taxon>
        <taxon>Lophotrochozoa</taxon>
        <taxon>Mollusca</taxon>
        <taxon>Gastropoda</taxon>
        <taxon>Caenogastropoda</taxon>
        <taxon>Architaenioglossa</taxon>
        <taxon>Ampullarioidea</taxon>
        <taxon>Ampullariidae</taxon>
        <taxon>Pomacea</taxon>
    </lineage>
</organism>
<keyword evidence="11" id="KW-1185">Reference proteome</keyword>
<dbReference type="InterPro" id="IPR050291">
    <property type="entry name" value="CDF_Transporter"/>
</dbReference>
<dbReference type="InterPro" id="IPR027469">
    <property type="entry name" value="Cation_efflux_TMD_sf"/>
</dbReference>
<dbReference type="Proteomes" id="UP000245119">
    <property type="component" value="Linkage Group LG2"/>
</dbReference>
<feature type="domain" description="Cation efflux protein cytoplasmic" evidence="9">
    <location>
        <begin position="352"/>
        <end position="415"/>
    </location>
</feature>
<dbReference type="InterPro" id="IPR027470">
    <property type="entry name" value="Cation_efflux_CTD"/>
</dbReference>
<dbReference type="SUPFAM" id="SSF161111">
    <property type="entry name" value="Cation efflux protein transmembrane domain-like"/>
    <property type="match status" value="1"/>
</dbReference>
<evidence type="ECO:0000256" key="6">
    <source>
        <dbReference type="ARBA" id="ARBA00023136"/>
    </source>
</evidence>